<gene>
    <name evidence="2" type="ORF">E1301_Tti019727</name>
</gene>
<feature type="region of interest" description="Disordered" evidence="1">
    <location>
        <begin position="66"/>
        <end position="103"/>
    </location>
</feature>
<name>A0A5A9NA82_9TELE</name>
<proteinExistence type="predicted"/>
<accession>A0A5A9NA82</accession>
<dbReference type="EMBL" id="SOYY01000021">
    <property type="protein sequence ID" value="KAA0706208.1"/>
    <property type="molecule type" value="Genomic_DNA"/>
</dbReference>
<dbReference type="Proteomes" id="UP000324632">
    <property type="component" value="Chromosome 21"/>
</dbReference>
<dbReference type="AlphaFoldDB" id="A0A5A9NA82"/>
<protein>
    <submittedName>
        <fullName evidence="2">Uncharacterized protein</fullName>
    </submittedName>
</protein>
<evidence type="ECO:0000313" key="3">
    <source>
        <dbReference type="Proteomes" id="UP000324632"/>
    </source>
</evidence>
<sequence>MNRMTFYPNSMCINDFLLERPDPRKLYPSLTQLNFFPIPTGPECKRLRRMCICILVLTSLTIGGLRVHPSDNSTQTPDPADYPGNSPRSRRSGHQKTGEDADQWKASQLICRQRCSFVEERVVRGGPRRSPLANRTSSVHHTALRPGERSGTDNIDPRLIYLLRFMVKSIIPSTVIDCTRCPESTDTLRLDKCSNTHNTL</sequence>
<reference evidence="2 3" key="1">
    <citation type="journal article" date="2019" name="Mol. Ecol. Resour.">
        <title>Chromosome-level genome assembly of Triplophysa tibetana, a fish adapted to the harsh high-altitude environment of the Tibetan Plateau.</title>
        <authorList>
            <person name="Yang X."/>
            <person name="Liu H."/>
            <person name="Ma Z."/>
            <person name="Zou Y."/>
            <person name="Zou M."/>
            <person name="Mao Y."/>
            <person name="Li X."/>
            <person name="Wang H."/>
            <person name="Chen T."/>
            <person name="Wang W."/>
            <person name="Yang R."/>
        </authorList>
    </citation>
    <scope>NUCLEOTIDE SEQUENCE [LARGE SCALE GENOMIC DNA]</scope>
    <source>
        <strain evidence="2">TTIB1903HZAU</strain>
        <tissue evidence="2">Muscle</tissue>
    </source>
</reference>
<evidence type="ECO:0000313" key="2">
    <source>
        <dbReference type="EMBL" id="KAA0706208.1"/>
    </source>
</evidence>
<keyword evidence="3" id="KW-1185">Reference proteome</keyword>
<comment type="caution">
    <text evidence="2">The sequence shown here is derived from an EMBL/GenBank/DDBJ whole genome shotgun (WGS) entry which is preliminary data.</text>
</comment>
<evidence type="ECO:0000256" key="1">
    <source>
        <dbReference type="SAM" id="MobiDB-lite"/>
    </source>
</evidence>
<feature type="region of interest" description="Disordered" evidence="1">
    <location>
        <begin position="126"/>
        <end position="151"/>
    </location>
</feature>
<organism evidence="2 3">
    <name type="scientific">Triplophysa tibetana</name>
    <dbReference type="NCBI Taxonomy" id="1572043"/>
    <lineage>
        <taxon>Eukaryota</taxon>
        <taxon>Metazoa</taxon>
        <taxon>Chordata</taxon>
        <taxon>Craniata</taxon>
        <taxon>Vertebrata</taxon>
        <taxon>Euteleostomi</taxon>
        <taxon>Actinopterygii</taxon>
        <taxon>Neopterygii</taxon>
        <taxon>Teleostei</taxon>
        <taxon>Ostariophysi</taxon>
        <taxon>Cypriniformes</taxon>
        <taxon>Nemacheilidae</taxon>
        <taxon>Triplophysa</taxon>
    </lineage>
</organism>